<feature type="domain" description="UPAR/Ly6" evidence="1">
    <location>
        <begin position="43"/>
        <end position="119"/>
    </location>
</feature>
<dbReference type="Proteomes" id="UP000314986">
    <property type="component" value="Unassembled WGS sequence"/>
</dbReference>
<organism evidence="2 3">
    <name type="scientific">Callorhinchus milii</name>
    <name type="common">Ghost shark</name>
    <dbReference type="NCBI Taxonomy" id="7868"/>
    <lineage>
        <taxon>Eukaryota</taxon>
        <taxon>Metazoa</taxon>
        <taxon>Chordata</taxon>
        <taxon>Craniata</taxon>
        <taxon>Vertebrata</taxon>
        <taxon>Chondrichthyes</taxon>
        <taxon>Holocephali</taxon>
        <taxon>Chimaeriformes</taxon>
        <taxon>Callorhinchidae</taxon>
        <taxon>Callorhinchus</taxon>
    </lineage>
</organism>
<protein>
    <submittedName>
        <fullName evidence="2">Sperm acrosome membrane-associated protein 4-like</fullName>
    </submittedName>
</protein>
<dbReference type="InterPro" id="IPR045860">
    <property type="entry name" value="Snake_toxin-like_sf"/>
</dbReference>
<evidence type="ECO:0000259" key="1">
    <source>
        <dbReference type="Pfam" id="PF00021"/>
    </source>
</evidence>
<gene>
    <name evidence="2" type="primary">LOC103191542</name>
</gene>
<dbReference type="AlphaFoldDB" id="A0A4W3HN09"/>
<name>A0A4W3HN09_CALMI</name>
<keyword evidence="3" id="KW-1185">Reference proteome</keyword>
<dbReference type="Ensembl" id="ENSCMIT00000011076.1">
    <property type="protein sequence ID" value="ENSCMIP00000010799.1"/>
    <property type="gene ID" value="ENSCMIG00000005680.1"/>
</dbReference>
<dbReference type="Pfam" id="PF00021">
    <property type="entry name" value="UPAR_LY6"/>
    <property type="match status" value="1"/>
</dbReference>
<evidence type="ECO:0000313" key="2">
    <source>
        <dbReference type="Ensembl" id="ENSCMIP00000010799.1"/>
    </source>
</evidence>
<evidence type="ECO:0000313" key="3">
    <source>
        <dbReference type="Proteomes" id="UP000314986"/>
    </source>
</evidence>
<proteinExistence type="predicted"/>
<dbReference type="InterPro" id="IPR016054">
    <property type="entry name" value="LY6_UPA_recep-like"/>
</dbReference>
<dbReference type="SUPFAM" id="SSF57302">
    <property type="entry name" value="Snake toxin-like"/>
    <property type="match status" value="1"/>
</dbReference>
<reference evidence="3" key="1">
    <citation type="journal article" date="2006" name="Science">
        <title>Ancient noncoding elements conserved in the human genome.</title>
        <authorList>
            <person name="Venkatesh B."/>
            <person name="Kirkness E.F."/>
            <person name="Loh Y.H."/>
            <person name="Halpern A.L."/>
            <person name="Lee A.P."/>
            <person name="Johnson J."/>
            <person name="Dandona N."/>
            <person name="Viswanathan L.D."/>
            <person name="Tay A."/>
            <person name="Venter J.C."/>
            <person name="Strausberg R.L."/>
            <person name="Brenner S."/>
        </authorList>
    </citation>
    <scope>NUCLEOTIDE SEQUENCE [LARGE SCALE GENOMIC DNA]</scope>
</reference>
<reference evidence="3" key="2">
    <citation type="journal article" date="2007" name="PLoS Biol.">
        <title>Survey sequencing and comparative analysis of the elephant shark (Callorhinchus milii) genome.</title>
        <authorList>
            <person name="Venkatesh B."/>
            <person name="Kirkness E.F."/>
            <person name="Loh Y.H."/>
            <person name="Halpern A.L."/>
            <person name="Lee A.P."/>
            <person name="Johnson J."/>
            <person name="Dandona N."/>
            <person name="Viswanathan L.D."/>
            <person name="Tay A."/>
            <person name="Venter J.C."/>
            <person name="Strausberg R.L."/>
            <person name="Brenner S."/>
        </authorList>
    </citation>
    <scope>NUCLEOTIDE SEQUENCE [LARGE SCALE GENOMIC DNA]</scope>
</reference>
<dbReference type="InParanoid" id="A0A4W3HN09"/>
<dbReference type="Gene3D" id="2.10.60.10">
    <property type="entry name" value="CD59"/>
    <property type="match status" value="1"/>
</dbReference>
<reference evidence="2" key="5">
    <citation type="submission" date="2025-09" db="UniProtKB">
        <authorList>
            <consortium name="Ensembl"/>
        </authorList>
    </citation>
    <scope>IDENTIFICATION</scope>
</reference>
<reference evidence="2" key="4">
    <citation type="submission" date="2025-08" db="UniProtKB">
        <authorList>
            <consortium name="Ensembl"/>
        </authorList>
    </citation>
    <scope>IDENTIFICATION</scope>
</reference>
<reference evidence="3" key="3">
    <citation type="journal article" date="2014" name="Nature">
        <title>Elephant shark genome provides unique insights into gnathostome evolution.</title>
        <authorList>
            <consortium name="International Elephant Shark Genome Sequencing Consortium"/>
            <person name="Venkatesh B."/>
            <person name="Lee A.P."/>
            <person name="Ravi V."/>
            <person name="Maurya A.K."/>
            <person name="Lian M.M."/>
            <person name="Swann J.B."/>
            <person name="Ohta Y."/>
            <person name="Flajnik M.F."/>
            <person name="Sutoh Y."/>
            <person name="Kasahara M."/>
            <person name="Hoon S."/>
            <person name="Gangu V."/>
            <person name="Roy S.W."/>
            <person name="Irimia M."/>
            <person name="Korzh V."/>
            <person name="Kondrychyn I."/>
            <person name="Lim Z.W."/>
            <person name="Tay B.H."/>
            <person name="Tohari S."/>
            <person name="Kong K.W."/>
            <person name="Ho S."/>
            <person name="Lorente-Galdos B."/>
            <person name="Quilez J."/>
            <person name="Marques-Bonet T."/>
            <person name="Raney B.J."/>
            <person name="Ingham P.W."/>
            <person name="Tay A."/>
            <person name="Hillier L.W."/>
            <person name="Minx P."/>
            <person name="Boehm T."/>
            <person name="Wilson R.K."/>
            <person name="Brenner S."/>
            <person name="Warren W.C."/>
        </authorList>
    </citation>
    <scope>NUCLEOTIDE SEQUENCE [LARGE SCALE GENOMIC DNA]</scope>
</reference>
<dbReference type="GeneTree" id="ENSGT00970000196911"/>
<sequence>MSHQNNYYVRVIPGKAIRPNRLLTCWVNRGVCVWVCARARVSGLTCFNCIISTSKCISGAKNCTGGKVCYERVGKIKSYAVYTSGCIERSSCNKNFQESLFGVTVSLNTTCCERDLCNGGSGIRMPLLTSVALAIGWLAYLV</sequence>
<accession>A0A4W3HN09</accession>